<dbReference type="AlphaFoldDB" id="A0A9N7VY15"/>
<feature type="region of interest" description="Disordered" evidence="1">
    <location>
        <begin position="34"/>
        <end position="56"/>
    </location>
</feature>
<sequence length="165" mass="18051">MIVEPQGSKTQRTTLHGVSGVRLRPQILFLTHPQSKSHERAPTQMPSGTGLKRTSPWEVTSASLNPTRLNLGNYCGPFGIIAIHPIRVGFSGGFPPLSAKGTALIRQCGAQLDRRTARGRVRVSMPGVLRSFRINSENRSQPLRRPPSRATESRRAIKSVIRGPA</sequence>
<accession>A0A9N7VY15</accession>
<dbReference type="EMBL" id="CADEAL010004423">
    <property type="protein sequence ID" value="CAB1459259.1"/>
    <property type="molecule type" value="Genomic_DNA"/>
</dbReference>
<organism evidence="2 3">
    <name type="scientific">Pleuronectes platessa</name>
    <name type="common">European plaice</name>
    <dbReference type="NCBI Taxonomy" id="8262"/>
    <lineage>
        <taxon>Eukaryota</taxon>
        <taxon>Metazoa</taxon>
        <taxon>Chordata</taxon>
        <taxon>Craniata</taxon>
        <taxon>Vertebrata</taxon>
        <taxon>Euteleostomi</taxon>
        <taxon>Actinopterygii</taxon>
        <taxon>Neopterygii</taxon>
        <taxon>Teleostei</taxon>
        <taxon>Neoteleostei</taxon>
        <taxon>Acanthomorphata</taxon>
        <taxon>Carangaria</taxon>
        <taxon>Pleuronectiformes</taxon>
        <taxon>Pleuronectoidei</taxon>
        <taxon>Pleuronectidae</taxon>
        <taxon>Pleuronectes</taxon>
    </lineage>
</organism>
<name>A0A9N7VY15_PLEPL</name>
<keyword evidence="3" id="KW-1185">Reference proteome</keyword>
<reference evidence="2" key="1">
    <citation type="submission" date="2020-03" db="EMBL/GenBank/DDBJ databases">
        <authorList>
            <person name="Weist P."/>
        </authorList>
    </citation>
    <scope>NUCLEOTIDE SEQUENCE</scope>
</reference>
<evidence type="ECO:0000256" key="1">
    <source>
        <dbReference type="SAM" id="MobiDB-lite"/>
    </source>
</evidence>
<proteinExistence type="predicted"/>
<comment type="caution">
    <text evidence="2">The sequence shown here is derived from an EMBL/GenBank/DDBJ whole genome shotgun (WGS) entry which is preliminary data.</text>
</comment>
<dbReference type="Proteomes" id="UP001153269">
    <property type="component" value="Unassembled WGS sequence"/>
</dbReference>
<feature type="region of interest" description="Disordered" evidence="1">
    <location>
        <begin position="135"/>
        <end position="165"/>
    </location>
</feature>
<evidence type="ECO:0000313" key="3">
    <source>
        <dbReference type="Proteomes" id="UP001153269"/>
    </source>
</evidence>
<feature type="non-terminal residue" evidence="2">
    <location>
        <position position="165"/>
    </location>
</feature>
<evidence type="ECO:0000313" key="2">
    <source>
        <dbReference type="EMBL" id="CAB1459259.1"/>
    </source>
</evidence>
<gene>
    <name evidence="2" type="ORF">PLEPLA_LOCUS47096</name>
</gene>
<protein>
    <submittedName>
        <fullName evidence="2">Uncharacterized protein</fullName>
    </submittedName>
</protein>